<feature type="domain" description="Gfo/Idh/MocA-like oxidoreductase N-terminal" evidence="3">
    <location>
        <begin position="18"/>
        <end position="139"/>
    </location>
</feature>
<dbReference type="GO" id="GO:0016491">
    <property type="term" value="F:oxidoreductase activity"/>
    <property type="evidence" value="ECO:0007669"/>
    <property type="project" value="UniProtKB-KW"/>
</dbReference>
<keyword evidence="6" id="KW-1185">Reference proteome</keyword>
<organism evidence="5 6">
    <name type="scientific">Terriglobus roseus</name>
    <dbReference type="NCBI Taxonomy" id="392734"/>
    <lineage>
        <taxon>Bacteria</taxon>
        <taxon>Pseudomonadati</taxon>
        <taxon>Acidobacteriota</taxon>
        <taxon>Terriglobia</taxon>
        <taxon>Terriglobales</taxon>
        <taxon>Acidobacteriaceae</taxon>
        <taxon>Terriglobus</taxon>
    </lineage>
</organism>
<comment type="similarity">
    <text evidence="1">Belongs to the Gfo/Idh/MocA family.</text>
</comment>
<dbReference type="GO" id="GO:0000166">
    <property type="term" value="F:nucleotide binding"/>
    <property type="evidence" value="ECO:0007669"/>
    <property type="project" value="InterPro"/>
</dbReference>
<dbReference type="InterPro" id="IPR055170">
    <property type="entry name" value="GFO_IDH_MocA-like_dom"/>
</dbReference>
<dbReference type="OrthoDB" id="9815825at2"/>
<dbReference type="Gene3D" id="3.30.360.10">
    <property type="entry name" value="Dihydrodipicolinate Reductase, domain 2"/>
    <property type="match status" value="1"/>
</dbReference>
<evidence type="ECO:0000256" key="1">
    <source>
        <dbReference type="ARBA" id="ARBA00010928"/>
    </source>
</evidence>
<dbReference type="InterPro" id="IPR050984">
    <property type="entry name" value="Gfo/Idh/MocA_domain"/>
</dbReference>
<dbReference type="EMBL" id="LT629690">
    <property type="protein sequence ID" value="SDG00315.1"/>
    <property type="molecule type" value="Genomic_DNA"/>
</dbReference>
<feature type="domain" description="GFO/IDH/MocA-like oxidoreductase" evidence="4">
    <location>
        <begin position="148"/>
        <end position="263"/>
    </location>
</feature>
<name>A0A1G7QP70_9BACT</name>
<reference evidence="5 6" key="1">
    <citation type="submission" date="2016-10" db="EMBL/GenBank/DDBJ databases">
        <authorList>
            <person name="de Groot N.N."/>
        </authorList>
    </citation>
    <scope>NUCLEOTIDE SEQUENCE [LARGE SCALE GENOMIC DNA]</scope>
    <source>
        <strain evidence="5 6">GAS232</strain>
    </source>
</reference>
<dbReference type="Pfam" id="PF22725">
    <property type="entry name" value="GFO_IDH_MocA_C3"/>
    <property type="match status" value="1"/>
</dbReference>
<dbReference type="PRINTS" id="PR01775">
    <property type="entry name" value="GLFROXRDTASE"/>
</dbReference>
<evidence type="ECO:0000256" key="2">
    <source>
        <dbReference type="ARBA" id="ARBA00023002"/>
    </source>
</evidence>
<dbReference type="InterPro" id="IPR036291">
    <property type="entry name" value="NAD(P)-bd_dom_sf"/>
</dbReference>
<evidence type="ECO:0000259" key="4">
    <source>
        <dbReference type="Pfam" id="PF22725"/>
    </source>
</evidence>
<dbReference type="Pfam" id="PF01408">
    <property type="entry name" value="GFO_IDH_MocA"/>
    <property type="match status" value="1"/>
</dbReference>
<dbReference type="Gene3D" id="3.40.50.720">
    <property type="entry name" value="NAD(P)-binding Rossmann-like Domain"/>
    <property type="match status" value="1"/>
</dbReference>
<dbReference type="SUPFAM" id="SSF51735">
    <property type="entry name" value="NAD(P)-binding Rossmann-fold domains"/>
    <property type="match status" value="1"/>
</dbReference>
<keyword evidence="2" id="KW-0560">Oxidoreductase</keyword>
<evidence type="ECO:0000259" key="3">
    <source>
        <dbReference type="Pfam" id="PF01408"/>
    </source>
</evidence>
<dbReference type="SUPFAM" id="SSF55347">
    <property type="entry name" value="Glyceraldehyde-3-phosphate dehydrogenase-like, C-terminal domain"/>
    <property type="match status" value="1"/>
</dbReference>
<dbReference type="AlphaFoldDB" id="A0A1G7QP70"/>
<protein>
    <submittedName>
        <fullName evidence="5">Predicted dehydrogenase</fullName>
    </submittedName>
</protein>
<dbReference type="Proteomes" id="UP000182427">
    <property type="component" value="Chromosome I"/>
</dbReference>
<dbReference type="InterPro" id="IPR000683">
    <property type="entry name" value="Gfo/Idh/MocA-like_OxRdtase_N"/>
</dbReference>
<proteinExistence type="inferred from homology"/>
<sequence>MGLLDRFRSSKAASEGKFGFAVVGLGHIAKPFLQELRGSLTCRVSAVVSGDAAKASAIAKKYGAEATYSYADFDQIANNPAIDAVYLALPVSLHREYTERAAAAGKHVLCEKPMASTAADAEAMIAACRNAGVRLSIAYRCPHTMPHKHLRELIRQGTFGPQSSLRIESGFGFELKPGWRDQGTLAGGGSLWDVGIYPLNAARFLLGEEPIAVEDASATCDANGMEREVRWTSVFPSGARAVCVSSYERDIPDTSRITGEFGTALMAPAFRWQEPYRIRGEVHNPAYNRPMEIKVRELDFPEFRLEAEELAAAVREDRNTITPGEEGLRDLHVMENIYHVVNIPGF</sequence>
<dbReference type="InterPro" id="IPR008354">
    <property type="entry name" value="Glc-Fru_OxRdtase_bac"/>
</dbReference>
<dbReference type="PANTHER" id="PTHR22604:SF105">
    <property type="entry name" value="TRANS-1,2-DIHYDROBENZENE-1,2-DIOL DEHYDROGENASE"/>
    <property type="match status" value="1"/>
</dbReference>
<evidence type="ECO:0000313" key="6">
    <source>
        <dbReference type="Proteomes" id="UP000182427"/>
    </source>
</evidence>
<dbReference type="RefSeq" id="WP_083346656.1">
    <property type="nucleotide sequence ID" value="NZ_LT629690.1"/>
</dbReference>
<evidence type="ECO:0000313" key="5">
    <source>
        <dbReference type="EMBL" id="SDG00315.1"/>
    </source>
</evidence>
<accession>A0A1G7QP70</accession>
<dbReference type="PANTHER" id="PTHR22604">
    <property type="entry name" value="OXIDOREDUCTASES"/>
    <property type="match status" value="1"/>
</dbReference>
<gene>
    <name evidence="5" type="ORF">SAMN05444167_3945</name>
</gene>